<feature type="transmembrane region" description="Helical" evidence="1">
    <location>
        <begin position="225"/>
        <end position="244"/>
    </location>
</feature>
<name>B8D490_DESA1</name>
<organism evidence="3 4">
    <name type="scientific">Desulfurococcus amylolyticus (strain DSM 18924 / JCM 16383 / VKM B-2413 / 1221n)</name>
    <name type="common">Desulfurococcus kamchatkensis</name>
    <dbReference type="NCBI Taxonomy" id="490899"/>
    <lineage>
        <taxon>Archaea</taxon>
        <taxon>Thermoproteota</taxon>
        <taxon>Thermoprotei</taxon>
        <taxon>Desulfurococcales</taxon>
        <taxon>Desulfurococcaceae</taxon>
        <taxon>Desulfurococcus</taxon>
    </lineage>
</organism>
<accession>B8D490</accession>
<dbReference type="EMBL" id="CP001140">
    <property type="protein sequence ID" value="ACL10921.1"/>
    <property type="molecule type" value="Genomic_DNA"/>
</dbReference>
<dbReference type="Pfam" id="PF13559">
    <property type="entry name" value="DUF4129"/>
    <property type="match status" value="1"/>
</dbReference>
<dbReference type="STRING" id="490899.DKAM_0595"/>
<protein>
    <recommendedName>
        <fullName evidence="2">Protein-glutamine gamma-glutamyltransferase-like C-terminal domain-containing protein</fullName>
    </recommendedName>
</protein>
<evidence type="ECO:0000313" key="4">
    <source>
        <dbReference type="Proteomes" id="UP000006903"/>
    </source>
</evidence>
<dbReference type="AlphaFoldDB" id="B8D490"/>
<feature type="domain" description="Protein-glutamine gamma-glutamyltransferase-like C-terminal" evidence="2">
    <location>
        <begin position="281"/>
        <end position="351"/>
    </location>
</feature>
<proteinExistence type="predicted"/>
<sequence length="360" mass="40044">MKSLFIISIALVIITASTPLAPIAEDRHTAGFPNQLDSPISMDELIRELYNASIITLGSSLDEASISSLLDNLTRSGLLNETYRNKLSRILFDPPESLVANISNPELRLLLSKLVSKENISYDELSTILKYVDTLKATNSLSLEDELIAYKILSELSSRNRLGDTEVPGRIMSTLMNILGLSHISLEETMGNTSLSIPRVNLPGVAVSGVKQGLPSLNLLVRGPLWPGLLGVFIAVFTIVLITATKGGKIIGVIGKIYSGITLGRTRRYSYGEPGDCISAYWFTVAMLASRYRVLKMPSETHREYLERIIHRVPPEIVRLVEEITRLYEVCRFGESTRKREADREAIEKYRELVNKIEHG</sequence>
<dbReference type="Proteomes" id="UP000006903">
    <property type="component" value="Chromosome"/>
</dbReference>
<dbReference type="InterPro" id="IPR025403">
    <property type="entry name" value="TgpA-like_C"/>
</dbReference>
<gene>
    <name evidence="3" type="ordered locus">DKAM_0595</name>
</gene>
<keyword evidence="1" id="KW-0812">Transmembrane</keyword>
<keyword evidence="1" id="KW-0472">Membrane</keyword>
<dbReference type="HOGENOM" id="CLU_775239_0_0_2"/>
<reference evidence="3 4" key="1">
    <citation type="journal article" date="2009" name="J. Bacteriol.">
        <title>Complete genome sequence of the anaerobic, protein-degrading hyperthermophilic crenarchaeon Desulfurococcus kamchatkensis.</title>
        <authorList>
            <person name="Ravin N.V."/>
            <person name="Mardanov A.V."/>
            <person name="Beletsky A.V."/>
            <person name="Kublanov I.V."/>
            <person name="Kolganova T.V."/>
            <person name="Lebedinsky A.V."/>
            <person name="Chernyh N.A."/>
            <person name="Bonch-Osmolovskaya E.A."/>
            <person name="Skryabin K.G."/>
        </authorList>
    </citation>
    <scope>NUCLEOTIDE SEQUENCE [LARGE SCALE GENOMIC DNA]</scope>
    <source>
        <strain evidence="4">DSM 18924 / JCM 16383 / VKM B-2413 / 1221n</strain>
    </source>
</reference>
<dbReference type="KEGG" id="dka:DKAM_0595"/>
<evidence type="ECO:0000259" key="2">
    <source>
        <dbReference type="Pfam" id="PF13559"/>
    </source>
</evidence>
<evidence type="ECO:0000313" key="3">
    <source>
        <dbReference type="EMBL" id="ACL10921.1"/>
    </source>
</evidence>
<keyword evidence="1" id="KW-1133">Transmembrane helix</keyword>
<dbReference type="RefSeq" id="WP_012608262.1">
    <property type="nucleotide sequence ID" value="NC_011766.1"/>
</dbReference>
<evidence type="ECO:0000256" key="1">
    <source>
        <dbReference type="SAM" id="Phobius"/>
    </source>
</evidence>
<dbReference type="GeneID" id="7170796"/>
<dbReference type="eggNOG" id="arCOG11064">
    <property type="taxonomic scope" value="Archaea"/>
</dbReference>